<evidence type="ECO:0000313" key="2">
    <source>
        <dbReference type="Proteomes" id="UP001064048"/>
    </source>
</evidence>
<keyword evidence="2" id="KW-1185">Reference proteome</keyword>
<protein>
    <submittedName>
        <fullName evidence="1">Uncharacterized protein</fullName>
    </submittedName>
</protein>
<sequence>MIFLYVSLVIIKANNVYLDETVDFQYLKSGIGLTATPTTEDNSPMIWYRRRHVDDYQKYVNALERLLNQRRRNASDYKYLGACGEAPFGYGDTPCVIVRINKNWGWRAKPVQPDATDVPSTVQHWAQKDAKLWLHCGGQHPYDTEHIGNIKYIPDPPGFDPSVFPLTKDSESPLIGVQFSNFTLGVSIVVECKLWYKDGSSSVDFVLFVGT</sequence>
<proteinExistence type="predicted"/>
<comment type="caution">
    <text evidence="1">The sequence shown here is derived from an EMBL/GenBank/DDBJ whole genome shotgun (WGS) entry which is preliminary data.</text>
</comment>
<dbReference type="Proteomes" id="UP001064048">
    <property type="component" value="Chromosome 13"/>
</dbReference>
<accession>A0ACC0J978</accession>
<evidence type="ECO:0000313" key="1">
    <source>
        <dbReference type="EMBL" id="KAI8420681.1"/>
    </source>
</evidence>
<name>A0ACC0J978_CHOFU</name>
<gene>
    <name evidence="1" type="ORF">MSG28_007911</name>
</gene>
<organism evidence="1 2">
    <name type="scientific">Choristoneura fumiferana</name>
    <name type="common">Spruce budworm moth</name>
    <name type="synonym">Archips fumiferana</name>
    <dbReference type="NCBI Taxonomy" id="7141"/>
    <lineage>
        <taxon>Eukaryota</taxon>
        <taxon>Metazoa</taxon>
        <taxon>Ecdysozoa</taxon>
        <taxon>Arthropoda</taxon>
        <taxon>Hexapoda</taxon>
        <taxon>Insecta</taxon>
        <taxon>Pterygota</taxon>
        <taxon>Neoptera</taxon>
        <taxon>Endopterygota</taxon>
        <taxon>Lepidoptera</taxon>
        <taxon>Glossata</taxon>
        <taxon>Ditrysia</taxon>
        <taxon>Tortricoidea</taxon>
        <taxon>Tortricidae</taxon>
        <taxon>Tortricinae</taxon>
        <taxon>Choristoneura</taxon>
    </lineage>
</organism>
<dbReference type="EMBL" id="CM046113">
    <property type="protein sequence ID" value="KAI8420681.1"/>
    <property type="molecule type" value="Genomic_DNA"/>
</dbReference>
<reference evidence="1 2" key="1">
    <citation type="journal article" date="2022" name="Genome Biol. Evol.">
        <title>The Spruce Budworm Genome: Reconstructing the Evolutionary History of Antifreeze Proteins.</title>
        <authorList>
            <person name="Beliveau C."/>
            <person name="Gagne P."/>
            <person name="Picq S."/>
            <person name="Vernygora O."/>
            <person name="Keeling C.I."/>
            <person name="Pinkney K."/>
            <person name="Doucet D."/>
            <person name="Wen F."/>
            <person name="Johnston J.S."/>
            <person name="Maaroufi H."/>
            <person name="Boyle B."/>
            <person name="Laroche J."/>
            <person name="Dewar K."/>
            <person name="Juretic N."/>
            <person name="Blackburn G."/>
            <person name="Nisole A."/>
            <person name="Brunet B."/>
            <person name="Brandao M."/>
            <person name="Lumley L."/>
            <person name="Duan J."/>
            <person name="Quan G."/>
            <person name="Lucarotti C.J."/>
            <person name="Roe A.D."/>
            <person name="Sperling F.A.H."/>
            <person name="Levesque R.C."/>
            <person name="Cusson M."/>
        </authorList>
    </citation>
    <scope>NUCLEOTIDE SEQUENCE [LARGE SCALE GENOMIC DNA]</scope>
    <source>
        <strain evidence="1">Glfc:IPQL:Cfum</strain>
    </source>
</reference>